<dbReference type="OrthoDB" id="7483946at2759"/>
<dbReference type="EMBL" id="CAKXAJ010026219">
    <property type="protein sequence ID" value="CAH2262848.1"/>
    <property type="molecule type" value="Genomic_DNA"/>
</dbReference>
<name>A0A8S4SKI4_9NEOP</name>
<accession>A0A8S4SKI4</accession>
<feature type="signal peptide" evidence="2">
    <location>
        <begin position="1"/>
        <end position="21"/>
    </location>
</feature>
<proteinExistence type="predicted"/>
<sequence length="201" mass="22325">MFSSKSLVSIIVLCIVHESISKPYSHNESEGRGVGSTLWGWITYPFSWWSSDNSDIPYESNTGMGLSRFNAYDSVEIGRYNVTLWCNDQTCTTIKCDRFGCMNITCNMYDTDITGECRSFNTKVKPEEPTTPKSSEAASQPPPQSYETETTLNQPVTPNTVIILSSTENDNIQGTEDRPLELEAVLSSTVTENVEKETGTA</sequence>
<comment type="caution">
    <text evidence="3">The sequence shown here is derived from an EMBL/GenBank/DDBJ whole genome shotgun (WGS) entry which is preliminary data.</text>
</comment>
<feature type="region of interest" description="Disordered" evidence="1">
    <location>
        <begin position="123"/>
        <end position="159"/>
    </location>
</feature>
<dbReference type="Proteomes" id="UP000838756">
    <property type="component" value="Unassembled WGS sequence"/>
</dbReference>
<evidence type="ECO:0000256" key="2">
    <source>
        <dbReference type="SAM" id="SignalP"/>
    </source>
</evidence>
<organism evidence="3 4">
    <name type="scientific">Pararge aegeria aegeria</name>
    <dbReference type="NCBI Taxonomy" id="348720"/>
    <lineage>
        <taxon>Eukaryota</taxon>
        <taxon>Metazoa</taxon>
        <taxon>Ecdysozoa</taxon>
        <taxon>Arthropoda</taxon>
        <taxon>Hexapoda</taxon>
        <taxon>Insecta</taxon>
        <taxon>Pterygota</taxon>
        <taxon>Neoptera</taxon>
        <taxon>Endopterygota</taxon>
        <taxon>Lepidoptera</taxon>
        <taxon>Glossata</taxon>
        <taxon>Ditrysia</taxon>
        <taxon>Papilionoidea</taxon>
        <taxon>Nymphalidae</taxon>
        <taxon>Satyrinae</taxon>
        <taxon>Satyrini</taxon>
        <taxon>Parargina</taxon>
        <taxon>Pararge</taxon>
    </lineage>
</organism>
<evidence type="ECO:0000256" key="1">
    <source>
        <dbReference type="SAM" id="MobiDB-lite"/>
    </source>
</evidence>
<reference evidence="3" key="1">
    <citation type="submission" date="2022-03" db="EMBL/GenBank/DDBJ databases">
        <authorList>
            <person name="Lindestad O."/>
        </authorList>
    </citation>
    <scope>NUCLEOTIDE SEQUENCE</scope>
</reference>
<evidence type="ECO:0000313" key="4">
    <source>
        <dbReference type="Proteomes" id="UP000838756"/>
    </source>
</evidence>
<feature type="compositionally biased region" description="Polar residues" evidence="1">
    <location>
        <begin position="146"/>
        <end position="159"/>
    </location>
</feature>
<protein>
    <submittedName>
        <fullName evidence="3">Jg9222 protein</fullName>
    </submittedName>
</protein>
<gene>
    <name evidence="3" type="primary">jg9222</name>
    <name evidence="3" type="ORF">PAEG_LOCUS24257</name>
</gene>
<dbReference type="AlphaFoldDB" id="A0A8S4SKI4"/>
<feature type="chain" id="PRO_5035829894" evidence="2">
    <location>
        <begin position="22"/>
        <end position="201"/>
    </location>
</feature>
<keyword evidence="4" id="KW-1185">Reference proteome</keyword>
<keyword evidence="2" id="KW-0732">Signal</keyword>
<evidence type="ECO:0000313" key="3">
    <source>
        <dbReference type="EMBL" id="CAH2262848.1"/>
    </source>
</evidence>